<dbReference type="VEuPathDB" id="FungiDB:LELG_04838"/>
<keyword evidence="6" id="KW-0735">Signal-anchor</keyword>
<feature type="compositionally biased region" description="Basic and acidic residues" evidence="10">
    <location>
        <begin position="691"/>
        <end position="707"/>
    </location>
</feature>
<evidence type="ECO:0000313" key="12">
    <source>
        <dbReference type="EMBL" id="EDK46657.1"/>
    </source>
</evidence>
<feature type="compositionally biased region" description="Basic and acidic residues" evidence="10">
    <location>
        <begin position="659"/>
        <end position="682"/>
    </location>
</feature>
<dbReference type="OMA" id="GKAMYRP"/>
<feature type="transmembrane region" description="Helical" evidence="11">
    <location>
        <begin position="20"/>
        <end position="38"/>
    </location>
</feature>
<dbReference type="GO" id="GO:0000030">
    <property type="term" value="F:mannosyltransferase activity"/>
    <property type="evidence" value="ECO:0007669"/>
    <property type="project" value="InterPro"/>
</dbReference>
<comment type="subcellular location">
    <subcellularLocation>
        <location evidence="1">Membrane</location>
        <topology evidence="1">Single-pass type II membrane protein</topology>
    </subcellularLocation>
</comment>
<evidence type="ECO:0000256" key="2">
    <source>
        <dbReference type="ARBA" id="ARBA00009486"/>
    </source>
</evidence>
<evidence type="ECO:0000256" key="10">
    <source>
        <dbReference type="SAM" id="MobiDB-lite"/>
    </source>
</evidence>
<proteinExistence type="inferred from homology"/>
<evidence type="ECO:0000256" key="3">
    <source>
        <dbReference type="ARBA" id="ARBA00022676"/>
    </source>
</evidence>
<evidence type="ECO:0000256" key="9">
    <source>
        <dbReference type="ARBA" id="ARBA00023316"/>
    </source>
</evidence>
<gene>
    <name evidence="12" type="ORF">LELG_04838</name>
</gene>
<keyword evidence="9" id="KW-0961">Cell wall biogenesis/degradation</keyword>
<dbReference type="Pfam" id="PF12141">
    <property type="entry name" value="BMT"/>
    <property type="match status" value="1"/>
</dbReference>
<evidence type="ECO:0000256" key="8">
    <source>
        <dbReference type="ARBA" id="ARBA00023136"/>
    </source>
</evidence>
<dbReference type="STRING" id="379508.A5E5E9"/>
<dbReference type="GeneID" id="5231047"/>
<evidence type="ECO:0000313" key="13">
    <source>
        <dbReference type="Proteomes" id="UP000001996"/>
    </source>
</evidence>
<comment type="similarity">
    <text evidence="2">Belongs to the BMT family.</text>
</comment>
<dbReference type="eggNOG" id="ENOG502QTZG">
    <property type="taxonomic scope" value="Eukaryota"/>
</dbReference>
<keyword evidence="3" id="KW-0328">Glycosyltransferase</keyword>
<feature type="compositionally biased region" description="Basic and acidic residues" evidence="10">
    <location>
        <begin position="640"/>
        <end position="652"/>
    </location>
</feature>
<evidence type="ECO:0000256" key="6">
    <source>
        <dbReference type="ARBA" id="ARBA00022968"/>
    </source>
</evidence>
<protein>
    <submittedName>
        <fullName evidence="12">Uncharacterized protein</fullName>
    </submittedName>
</protein>
<feature type="region of interest" description="Disordered" evidence="10">
    <location>
        <begin position="640"/>
        <end position="707"/>
    </location>
</feature>
<evidence type="ECO:0000256" key="11">
    <source>
        <dbReference type="SAM" id="Phobius"/>
    </source>
</evidence>
<evidence type="ECO:0000256" key="1">
    <source>
        <dbReference type="ARBA" id="ARBA00004606"/>
    </source>
</evidence>
<sequence length="707" mass="81691">MIKQYIPLFPKTRQIKKTYFLIPIFITAIAILHYLNAYDTVKRQFNFRIEHVDPLEYPVSKFHTQGLTILPSNFDPKLRLTQNITQDNAKIIEFGGSVKPISNYITGQTYIPHPFLIFASTPESASEEAKHKTTRDTCKSLEIAKNVTILQDLKFHDNWKLIASTLLEQITHDPAFVELRPFFQEKLPEIIEKDALNEKHFYKFAATSVWLAKHGVHLMVSRVIFSQNARKANPQISLLYAQIYDEKWVELQNVDLVVPVIDEFGERKYEVMNFPKFMPIPFYHNVKKIYKRWYGPEDTRLLLVKNEYGDEEPVVVYNSFHRQVIEVQTKANNDEVVRTKYGFYRSMFMGYLFRYQQGKQNTDGQQERRYKNVIYNKVAELRIDGKEREKTEKNWTPFVNPLERGIATRGGDKYLYIVYQWDHLKILRCELASPGLVSRCIEQFKQDDSASKVGPVRGGTELIPISTTYSSHSKGIKQIWIGFLRAHLNQCGCGKAMYRPNFVVLIQHKNGNFKIAYLSSSISMNMQVDGWKYAEIQCAKRDPNVLIPNGISMYDPKLDFMSLTLSVADKDDNLVHLGGVQKLIDTLNFKWDGRVSQSKQVDCVIDESITFCKKYGELQDYLGVSQEAIELAKQAGMIDNKSDEERAKEEANAKANAKAKPETPEKEQENKGQDKEESKALENEQSIPVQQDEHPGEDTQDRVKGER</sequence>
<dbReference type="GO" id="GO:0016020">
    <property type="term" value="C:membrane"/>
    <property type="evidence" value="ECO:0007669"/>
    <property type="project" value="UniProtKB-SubCell"/>
</dbReference>
<keyword evidence="7 11" id="KW-1133">Transmembrane helix</keyword>
<dbReference type="KEGG" id="lel:PVL30_005565"/>
<evidence type="ECO:0000256" key="7">
    <source>
        <dbReference type="ARBA" id="ARBA00022989"/>
    </source>
</evidence>
<reference evidence="12 13" key="1">
    <citation type="journal article" date="2009" name="Nature">
        <title>Evolution of pathogenicity and sexual reproduction in eight Candida genomes.</title>
        <authorList>
            <person name="Butler G."/>
            <person name="Rasmussen M.D."/>
            <person name="Lin M.F."/>
            <person name="Santos M.A."/>
            <person name="Sakthikumar S."/>
            <person name="Munro C.A."/>
            <person name="Rheinbay E."/>
            <person name="Grabherr M."/>
            <person name="Forche A."/>
            <person name="Reedy J.L."/>
            <person name="Agrafioti I."/>
            <person name="Arnaud M.B."/>
            <person name="Bates S."/>
            <person name="Brown A.J."/>
            <person name="Brunke S."/>
            <person name="Costanzo M.C."/>
            <person name="Fitzpatrick D.A."/>
            <person name="de Groot P.W."/>
            <person name="Harris D."/>
            <person name="Hoyer L.L."/>
            <person name="Hube B."/>
            <person name="Klis F.M."/>
            <person name="Kodira C."/>
            <person name="Lennard N."/>
            <person name="Logue M.E."/>
            <person name="Martin R."/>
            <person name="Neiman A.M."/>
            <person name="Nikolaou E."/>
            <person name="Quail M.A."/>
            <person name="Quinn J."/>
            <person name="Santos M.C."/>
            <person name="Schmitzberger F.F."/>
            <person name="Sherlock G."/>
            <person name="Shah P."/>
            <person name="Silverstein K.A."/>
            <person name="Skrzypek M.S."/>
            <person name="Soll D."/>
            <person name="Staggs R."/>
            <person name="Stansfield I."/>
            <person name="Stumpf M.P."/>
            <person name="Sudbery P.E."/>
            <person name="Srikantha T."/>
            <person name="Zeng Q."/>
            <person name="Berman J."/>
            <person name="Berriman M."/>
            <person name="Heitman J."/>
            <person name="Gow N.A."/>
            <person name="Lorenz M.C."/>
            <person name="Birren B.W."/>
            <person name="Kellis M."/>
            <person name="Cuomo C.A."/>
        </authorList>
    </citation>
    <scope>NUCLEOTIDE SEQUENCE [LARGE SCALE GENOMIC DNA]</scope>
    <source>
        <strain evidence="13">ATCC 11503 / BCRC 21390 / CBS 2605 / JCM 1781 / NBRC 1676 / NRRL YB-4239</strain>
    </source>
</reference>
<dbReference type="OrthoDB" id="3631276at2759"/>
<dbReference type="AlphaFoldDB" id="A5E5E9"/>
<dbReference type="Proteomes" id="UP000001996">
    <property type="component" value="Unassembled WGS sequence"/>
</dbReference>
<dbReference type="InterPro" id="IPR021988">
    <property type="entry name" value="BMT1"/>
</dbReference>
<keyword evidence="13" id="KW-1185">Reference proteome</keyword>
<keyword evidence="4" id="KW-0808">Transferase</keyword>
<dbReference type="EMBL" id="CH981530">
    <property type="protein sequence ID" value="EDK46657.1"/>
    <property type="molecule type" value="Genomic_DNA"/>
</dbReference>
<name>A5E5E9_LODEL</name>
<organism evidence="12 13">
    <name type="scientific">Lodderomyces elongisporus (strain ATCC 11503 / CBS 2605 / JCM 1781 / NBRC 1676 / NRRL YB-4239)</name>
    <name type="common">Yeast</name>
    <name type="synonym">Saccharomyces elongisporus</name>
    <dbReference type="NCBI Taxonomy" id="379508"/>
    <lineage>
        <taxon>Eukaryota</taxon>
        <taxon>Fungi</taxon>
        <taxon>Dikarya</taxon>
        <taxon>Ascomycota</taxon>
        <taxon>Saccharomycotina</taxon>
        <taxon>Pichiomycetes</taxon>
        <taxon>Debaryomycetaceae</taxon>
        <taxon>Candida/Lodderomyces clade</taxon>
        <taxon>Lodderomyces</taxon>
    </lineage>
</organism>
<dbReference type="InParanoid" id="A5E5E9"/>
<keyword evidence="5 11" id="KW-0812">Transmembrane</keyword>
<dbReference type="HOGENOM" id="CLU_013841_1_0_1"/>
<keyword evidence="8 11" id="KW-0472">Membrane</keyword>
<accession>A5E5E9</accession>
<evidence type="ECO:0000256" key="4">
    <source>
        <dbReference type="ARBA" id="ARBA00022679"/>
    </source>
</evidence>
<dbReference type="GO" id="GO:0071555">
    <property type="term" value="P:cell wall organization"/>
    <property type="evidence" value="ECO:0007669"/>
    <property type="project" value="UniProtKB-KW"/>
</dbReference>
<evidence type="ECO:0000256" key="5">
    <source>
        <dbReference type="ARBA" id="ARBA00022692"/>
    </source>
</evidence>